<evidence type="ECO:0000313" key="3">
    <source>
        <dbReference type="EMBL" id="MDU0344668.1"/>
    </source>
</evidence>
<evidence type="ECO:0000313" key="4">
    <source>
        <dbReference type="Proteomes" id="UP001261125"/>
    </source>
</evidence>
<sequence>MSTDRVLIVCTANEIRSAFVAALLASRVPDGHGGRLTFESAGTLARPGTPADEKVVALGRTYGLNLEGHRSRRLDEGVLRTGDTVLCAERVHRRTVLDLRPDLISSVFTIREFSHLAETVHGRATTWAGLVHSVSRARLSAPPRNAEEDDMLDPVGGPDAAWLAFERQATQAVSSILAAVTALPAPTAGGRSPAQPATRREFRRLQENAVRDAGSAQRS</sequence>
<feature type="compositionally biased region" description="Basic and acidic residues" evidence="1">
    <location>
        <begin position="198"/>
        <end position="210"/>
    </location>
</feature>
<dbReference type="EMBL" id="JAWDIT010000001">
    <property type="protein sequence ID" value="MDU0344668.1"/>
    <property type="molecule type" value="Genomic_DNA"/>
</dbReference>
<keyword evidence="4" id="KW-1185">Reference proteome</keyword>
<dbReference type="RefSeq" id="WP_316003428.1">
    <property type="nucleotide sequence ID" value="NZ_JAWDIT010000001.1"/>
</dbReference>
<feature type="region of interest" description="Disordered" evidence="1">
    <location>
        <begin position="184"/>
        <end position="219"/>
    </location>
</feature>
<accession>A0ABU3SIQ6</accession>
<name>A0ABU3SIQ6_9MICO</name>
<dbReference type="Proteomes" id="UP001261125">
    <property type="component" value="Unassembled WGS sequence"/>
</dbReference>
<protein>
    <recommendedName>
        <fullName evidence="2">Phosphotyrosine protein phosphatase I domain-containing protein</fullName>
    </recommendedName>
</protein>
<reference evidence="3 4" key="1">
    <citation type="submission" date="2023-09" db="EMBL/GenBank/DDBJ databases">
        <title>Microbacterium fusihabitans sp. nov., Microbacterium phycihabitans sp. nov., and Microbacterium cervinum sp. nov., isolated from dried seaweeds of beach.</title>
        <authorList>
            <person name="Lee S.D."/>
        </authorList>
    </citation>
    <scope>NUCLEOTIDE SEQUENCE [LARGE SCALE GENOMIC DNA]</scope>
    <source>
        <strain evidence="3 4">KSW2-29</strain>
    </source>
</reference>
<dbReference type="Gene3D" id="3.40.50.2300">
    <property type="match status" value="1"/>
</dbReference>
<proteinExistence type="predicted"/>
<dbReference type="SMART" id="SM00226">
    <property type="entry name" value="LMWPc"/>
    <property type="match status" value="1"/>
</dbReference>
<evidence type="ECO:0000256" key="1">
    <source>
        <dbReference type="SAM" id="MobiDB-lite"/>
    </source>
</evidence>
<dbReference type="SUPFAM" id="SSF52788">
    <property type="entry name" value="Phosphotyrosine protein phosphatases I"/>
    <property type="match status" value="1"/>
</dbReference>
<dbReference type="InterPro" id="IPR036196">
    <property type="entry name" value="Ptyr_pPase_sf"/>
</dbReference>
<dbReference type="Pfam" id="PF01451">
    <property type="entry name" value="LMWPc"/>
    <property type="match status" value="1"/>
</dbReference>
<evidence type="ECO:0000259" key="2">
    <source>
        <dbReference type="SMART" id="SM00226"/>
    </source>
</evidence>
<feature type="domain" description="Phosphotyrosine protein phosphatase I" evidence="2">
    <location>
        <begin position="4"/>
        <end position="130"/>
    </location>
</feature>
<gene>
    <name evidence="3" type="ORF">RWH44_03020</name>
</gene>
<dbReference type="InterPro" id="IPR023485">
    <property type="entry name" value="Ptyr_pPase"/>
</dbReference>
<comment type="caution">
    <text evidence="3">The sequence shown here is derived from an EMBL/GenBank/DDBJ whole genome shotgun (WGS) entry which is preliminary data.</text>
</comment>
<organism evidence="3 4">
    <name type="scientific">Microbacterium phycohabitans</name>
    <dbReference type="NCBI Taxonomy" id="3075993"/>
    <lineage>
        <taxon>Bacteria</taxon>
        <taxon>Bacillati</taxon>
        <taxon>Actinomycetota</taxon>
        <taxon>Actinomycetes</taxon>
        <taxon>Micrococcales</taxon>
        <taxon>Microbacteriaceae</taxon>
        <taxon>Microbacterium</taxon>
    </lineage>
</organism>